<name>A0A401IQ44_9LACO</name>
<dbReference type="RefSeq" id="WP_124974321.1">
    <property type="nucleotide sequence ID" value="NZ_BFFP01000001.1"/>
</dbReference>
<sequence>MGKLAIISDLHADINKFTPADLHEIAGYIRELGATRLHIAGDISNRFAREGEEIIETLNQVLPTTFNFGNHDMLSVARIEDSLAPGFLNFTPLPLANDTVLLAFNGWYDYGYARDPEGRRPSDLLVSQYKKRYWIDQFIKRPESDPSISQQLEARLDRSLETLERQGQRVIIATHFVPQQDFIFYPKPENKRAITWRTLEGLLGSQAIGDTISKYNTVSDVVFGHIHARTGVKSINNIDWHCRPIGYRYEWAFTQNWLRERGLPPRFHFARQPKVQTAYLEDLHQNWEQILHDAVTLLDY</sequence>
<reference evidence="2 3" key="1">
    <citation type="journal article" date="2019" name="Int. J. Syst. Evol. Microbiol.">
        <title>Lactobacillus salitolerans sp. nov., a novel lactic acid bacterium isolated from spent mushroom substrates.</title>
        <authorList>
            <person name="Tohno M."/>
            <person name="Tanizawa Y."/>
            <person name="Kojima Y."/>
            <person name="Sakamoto M."/>
            <person name="Nakamura Y."/>
            <person name="Ohkuma M."/>
            <person name="Kobayashi H."/>
        </authorList>
    </citation>
    <scope>NUCLEOTIDE SEQUENCE [LARGE SCALE GENOMIC DNA]</scope>
    <source>
        <strain evidence="2 3">YK43</strain>
    </source>
</reference>
<dbReference type="PANTHER" id="PTHR36492:SF2">
    <property type="entry name" value="[ACYL-CARRIER-PROTEIN] PHOSPHODIESTERASE PPTH"/>
    <property type="match status" value="1"/>
</dbReference>
<dbReference type="CDD" id="cd00838">
    <property type="entry name" value="MPP_superfamily"/>
    <property type="match status" value="1"/>
</dbReference>
<organism evidence="2 3">
    <name type="scientific">Ligilactobacillus salitolerans</name>
    <dbReference type="NCBI Taxonomy" id="1808352"/>
    <lineage>
        <taxon>Bacteria</taxon>
        <taxon>Bacillati</taxon>
        <taxon>Bacillota</taxon>
        <taxon>Bacilli</taxon>
        <taxon>Lactobacillales</taxon>
        <taxon>Lactobacillaceae</taxon>
        <taxon>Ligilactobacillus</taxon>
    </lineage>
</organism>
<proteinExistence type="predicted"/>
<gene>
    <name evidence="2" type="ORF">LFYK43_00920</name>
</gene>
<dbReference type="EMBL" id="BFFP01000001">
    <property type="protein sequence ID" value="GBG93633.1"/>
    <property type="molecule type" value="Genomic_DNA"/>
</dbReference>
<dbReference type="InterPro" id="IPR022302">
    <property type="entry name" value="Phosphoesterase_putative"/>
</dbReference>
<dbReference type="Gene3D" id="3.60.21.10">
    <property type="match status" value="1"/>
</dbReference>
<evidence type="ECO:0000313" key="2">
    <source>
        <dbReference type="EMBL" id="GBG93633.1"/>
    </source>
</evidence>
<dbReference type="Pfam" id="PF00149">
    <property type="entry name" value="Metallophos"/>
    <property type="match status" value="1"/>
</dbReference>
<keyword evidence="3" id="KW-1185">Reference proteome</keyword>
<accession>A0A401IQ44</accession>
<dbReference type="NCBIfam" id="TIGR03729">
    <property type="entry name" value="acc_ester"/>
    <property type="match status" value="1"/>
</dbReference>
<protein>
    <submittedName>
        <fullName evidence="2">Phosphoesterase</fullName>
    </submittedName>
</protein>
<evidence type="ECO:0000313" key="3">
    <source>
        <dbReference type="Proteomes" id="UP000286848"/>
    </source>
</evidence>
<dbReference type="AlphaFoldDB" id="A0A401IQ44"/>
<dbReference type="PANTHER" id="PTHR36492">
    <property type="match status" value="1"/>
</dbReference>
<dbReference type="Proteomes" id="UP000286848">
    <property type="component" value="Unassembled WGS sequence"/>
</dbReference>
<dbReference type="InterPro" id="IPR029052">
    <property type="entry name" value="Metallo-depent_PP-like"/>
</dbReference>
<dbReference type="InterPro" id="IPR004843">
    <property type="entry name" value="Calcineurin-like_PHP"/>
</dbReference>
<dbReference type="GO" id="GO:0016787">
    <property type="term" value="F:hydrolase activity"/>
    <property type="evidence" value="ECO:0007669"/>
    <property type="project" value="InterPro"/>
</dbReference>
<evidence type="ECO:0000259" key="1">
    <source>
        <dbReference type="Pfam" id="PF00149"/>
    </source>
</evidence>
<dbReference type="SUPFAM" id="SSF56300">
    <property type="entry name" value="Metallo-dependent phosphatases"/>
    <property type="match status" value="1"/>
</dbReference>
<dbReference type="InterPro" id="IPR052963">
    <property type="entry name" value="Pantetheine_PDE"/>
</dbReference>
<comment type="caution">
    <text evidence="2">The sequence shown here is derived from an EMBL/GenBank/DDBJ whole genome shotgun (WGS) entry which is preliminary data.</text>
</comment>
<dbReference type="OrthoDB" id="113290at2"/>
<feature type="domain" description="Calcineurin-like phosphoesterase" evidence="1">
    <location>
        <begin position="3"/>
        <end position="228"/>
    </location>
</feature>